<gene>
    <name evidence="2" type="ORF">ACFQ21_20860</name>
</gene>
<keyword evidence="1" id="KW-1133">Transmembrane helix</keyword>
<feature type="transmembrane region" description="Helical" evidence="1">
    <location>
        <begin position="68"/>
        <end position="94"/>
    </location>
</feature>
<dbReference type="Proteomes" id="UP001597112">
    <property type="component" value="Unassembled WGS sequence"/>
</dbReference>
<comment type="caution">
    <text evidence="2">The sequence shown here is derived from an EMBL/GenBank/DDBJ whole genome shotgun (WGS) entry which is preliminary data.</text>
</comment>
<keyword evidence="1" id="KW-0812">Transmembrane</keyword>
<accession>A0ABW3K8Z2</accession>
<dbReference type="RefSeq" id="WP_377582142.1">
    <property type="nucleotide sequence ID" value="NZ_JBHTKA010000008.1"/>
</dbReference>
<proteinExistence type="predicted"/>
<evidence type="ECO:0000256" key="1">
    <source>
        <dbReference type="SAM" id="Phobius"/>
    </source>
</evidence>
<feature type="transmembrane region" description="Helical" evidence="1">
    <location>
        <begin position="14"/>
        <end position="33"/>
    </location>
</feature>
<evidence type="ECO:0000313" key="2">
    <source>
        <dbReference type="EMBL" id="MFD1001788.1"/>
    </source>
</evidence>
<protein>
    <submittedName>
        <fullName evidence="2">DUF4199 family protein</fullName>
    </submittedName>
</protein>
<dbReference type="EMBL" id="JBHTKA010000008">
    <property type="protein sequence ID" value="MFD1001788.1"/>
    <property type="molecule type" value="Genomic_DNA"/>
</dbReference>
<organism evidence="2 3">
    <name type="scientific">Ohtaekwangia kribbensis</name>
    <dbReference type="NCBI Taxonomy" id="688913"/>
    <lineage>
        <taxon>Bacteria</taxon>
        <taxon>Pseudomonadati</taxon>
        <taxon>Bacteroidota</taxon>
        <taxon>Cytophagia</taxon>
        <taxon>Cytophagales</taxon>
        <taxon>Fulvivirgaceae</taxon>
        <taxon>Ohtaekwangia</taxon>
    </lineage>
</organism>
<dbReference type="InterPro" id="IPR025250">
    <property type="entry name" value="DUF4199"/>
</dbReference>
<sequence length="156" mass="17522">MSFLSNPDRIPEKYGLRIAAGLILYFIIMKAAGLGHHIELRLLNLVILTAGVYAALKKFKETHTERLNYFRGLITGVETGGVGSLFFGIFLFFYMKIDSAMMQSIIENEPMGRYLNAYMTAFIVVLEGFFSGLLVTFVLLNWVHTDEVNQPVGKSS</sequence>
<keyword evidence="1" id="KW-0472">Membrane</keyword>
<keyword evidence="3" id="KW-1185">Reference proteome</keyword>
<feature type="transmembrane region" description="Helical" evidence="1">
    <location>
        <begin position="115"/>
        <end position="140"/>
    </location>
</feature>
<dbReference type="Pfam" id="PF13858">
    <property type="entry name" value="DUF4199"/>
    <property type="match status" value="1"/>
</dbReference>
<feature type="transmembrane region" description="Helical" evidence="1">
    <location>
        <begin position="40"/>
        <end position="56"/>
    </location>
</feature>
<reference evidence="3" key="1">
    <citation type="journal article" date="2019" name="Int. J. Syst. Evol. Microbiol.">
        <title>The Global Catalogue of Microorganisms (GCM) 10K type strain sequencing project: providing services to taxonomists for standard genome sequencing and annotation.</title>
        <authorList>
            <consortium name="The Broad Institute Genomics Platform"/>
            <consortium name="The Broad Institute Genome Sequencing Center for Infectious Disease"/>
            <person name="Wu L."/>
            <person name="Ma J."/>
        </authorList>
    </citation>
    <scope>NUCLEOTIDE SEQUENCE [LARGE SCALE GENOMIC DNA]</scope>
    <source>
        <strain evidence="3">CCUG 58938</strain>
    </source>
</reference>
<name>A0ABW3K8Z2_9BACT</name>
<evidence type="ECO:0000313" key="3">
    <source>
        <dbReference type="Proteomes" id="UP001597112"/>
    </source>
</evidence>